<dbReference type="InterPro" id="IPR043472">
    <property type="entry name" value="Macro_dom-like"/>
</dbReference>
<dbReference type="AlphaFoldDB" id="A0A413VU85"/>
<dbReference type="SMART" id="SM00506">
    <property type="entry name" value="A1pp"/>
    <property type="match status" value="1"/>
</dbReference>
<accession>A0A413VU85</accession>
<evidence type="ECO:0000313" key="3">
    <source>
        <dbReference type="EMBL" id="RHB37071.1"/>
    </source>
</evidence>
<dbReference type="CDD" id="cd02901">
    <property type="entry name" value="Macro_Poa1p-like"/>
    <property type="match status" value="1"/>
</dbReference>
<dbReference type="GO" id="GO:0140291">
    <property type="term" value="P:peptidyl-glutamate ADP-deribosylation"/>
    <property type="evidence" value="ECO:0007669"/>
    <property type="project" value="TreeGrafter"/>
</dbReference>
<organism evidence="3 4">
    <name type="scientific">Bacteroides nordii</name>
    <dbReference type="NCBI Taxonomy" id="291645"/>
    <lineage>
        <taxon>Bacteria</taxon>
        <taxon>Pseudomonadati</taxon>
        <taxon>Bacteroidota</taxon>
        <taxon>Bacteroidia</taxon>
        <taxon>Bacteroidales</taxon>
        <taxon>Bacteroidaceae</taxon>
        <taxon>Bacteroides</taxon>
    </lineage>
</organism>
<feature type="domain" description="Macro" evidence="2">
    <location>
        <begin position="1"/>
        <end position="150"/>
    </location>
</feature>
<dbReference type="PANTHER" id="PTHR12521:SF0">
    <property type="entry name" value="ADP-RIBOSE GLYCOHYDROLASE OARD1"/>
    <property type="match status" value="1"/>
</dbReference>
<dbReference type="PROSITE" id="PS51154">
    <property type="entry name" value="MACRO"/>
    <property type="match status" value="1"/>
</dbReference>
<dbReference type="SUPFAM" id="SSF52949">
    <property type="entry name" value="Macro domain-like"/>
    <property type="match status" value="1"/>
</dbReference>
<gene>
    <name evidence="3" type="ORF">DW888_05845</name>
</gene>
<dbReference type="InterPro" id="IPR050892">
    <property type="entry name" value="ADP-ribose_metab_enzymes"/>
</dbReference>
<sequence>MIKYIKNGNIFTIDGTNSYAHGCNCAGAMGKGIALQFRSKYPDMYKQYKKLCIDGQFILGDVFEYRSGNERIYNLGTQKTWRTHADLVAIKKAIGKMLILASQSNVKSIALPKIGAGLGGLNWDDVKSTIEEVAASFPDIELIIVENYSE</sequence>
<protein>
    <submittedName>
        <fullName evidence="3">Phosphatase</fullName>
    </submittedName>
</protein>
<comment type="catalytic activity">
    <reaction evidence="1">
        <text>an N-(ADP-alpha-D-ribosyl)-thymidine in DNA + H2O = a thymidine in DNA + ADP-D-ribose</text>
        <dbReference type="Rhea" id="RHEA:71655"/>
        <dbReference type="Rhea" id="RHEA-COMP:13556"/>
        <dbReference type="Rhea" id="RHEA-COMP:18051"/>
        <dbReference type="ChEBI" id="CHEBI:15377"/>
        <dbReference type="ChEBI" id="CHEBI:57967"/>
        <dbReference type="ChEBI" id="CHEBI:137386"/>
        <dbReference type="ChEBI" id="CHEBI:191199"/>
    </reaction>
    <physiologicalReaction direction="left-to-right" evidence="1">
        <dbReference type="Rhea" id="RHEA:71656"/>
    </physiologicalReaction>
</comment>
<dbReference type="Proteomes" id="UP000284379">
    <property type="component" value="Unassembled WGS sequence"/>
</dbReference>
<dbReference type="EMBL" id="QSGO01000003">
    <property type="protein sequence ID" value="RHB37071.1"/>
    <property type="molecule type" value="Genomic_DNA"/>
</dbReference>
<proteinExistence type="predicted"/>
<dbReference type="Pfam" id="PF01661">
    <property type="entry name" value="Macro"/>
    <property type="match status" value="1"/>
</dbReference>
<reference evidence="3 4" key="1">
    <citation type="submission" date="2018-08" db="EMBL/GenBank/DDBJ databases">
        <title>A genome reference for cultivated species of the human gut microbiota.</title>
        <authorList>
            <person name="Zou Y."/>
            <person name="Xue W."/>
            <person name="Luo G."/>
        </authorList>
    </citation>
    <scope>NUCLEOTIDE SEQUENCE [LARGE SCALE GENOMIC DNA]</scope>
    <source>
        <strain evidence="3 4">AM40-30BH</strain>
    </source>
</reference>
<comment type="caution">
    <text evidence="3">The sequence shown here is derived from an EMBL/GenBank/DDBJ whole genome shotgun (WGS) entry which is preliminary data.</text>
</comment>
<evidence type="ECO:0000259" key="2">
    <source>
        <dbReference type="PROSITE" id="PS51154"/>
    </source>
</evidence>
<dbReference type="PANTHER" id="PTHR12521">
    <property type="entry name" value="PROTEIN C6ORF130"/>
    <property type="match status" value="1"/>
</dbReference>
<name>A0A413VU85_9BACE</name>
<dbReference type="RefSeq" id="WP_122201054.1">
    <property type="nucleotide sequence ID" value="NZ_CABJFV010000003.1"/>
</dbReference>
<dbReference type="Gene3D" id="3.40.220.10">
    <property type="entry name" value="Leucine Aminopeptidase, subunit E, domain 1"/>
    <property type="match status" value="1"/>
</dbReference>
<dbReference type="InterPro" id="IPR002589">
    <property type="entry name" value="Macro_dom"/>
</dbReference>
<evidence type="ECO:0000313" key="4">
    <source>
        <dbReference type="Proteomes" id="UP000284379"/>
    </source>
</evidence>
<evidence type="ECO:0000256" key="1">
    <source>
        <dbReference type="ARBA" id="ARBA00035885"/>
    </source>
</evidence>